<dbReference type="AlphaFoldDB" id="A0A542YSI5"/>
<gene>
    <name evidence="2" type="ORF">FB467_2192</name>
</gene>
<dbReference type="NCBIfam" id="NF041681">
    <property type="entry name" value="HGxxPAAW"/>
    <property type="match status" value="1"/>
</dbReference>
<sequence>MSESGHGHSTAAWTGVTVLMVAALVLGLGVLLNLPWALWVGSALAVVGALAWYGLHAAGYGEEWESKH</sequence>
<feature type="transmembrane region" description="Helical" evidence="1">
    <location>
        <begin position="12"/>
        <end position="30"/>
    </location>
</feature>
<reference evidence="2 3" key="1">
    <citation type="submission" date="2019-06" db="EMBL/GenBank/DDBJ databases">
        <title>Sequencing the genomes of 1000 actinobacteria strains.</title>
        <authorList>
            <person name="Klenk H.-P."/>
        </authorList>
    </citation>
    <scope>NUCLEOTIDE SEQUENCE [LARGE SCALE GENOMIC DNA]</scope>
    <source>
        <strain evidence="2 3">DSM 12335</strain>
    </source>
</reference>
<keyword evidence="1" id="KW-1133">Transmembrane helix</keyword>
<accession>A0A542YSI5</accession>
<dbReference type="InterPro" id="IPR046550">
    <property type="entry name" value="DUF6704"/>
</dbReference>
<feature type="transmembrane region" description="Helical" evidence="1">
    <location>
        <begin position="36"/>
        <end position="55"/>
    </location>
</feature>
<keyword evidence="3" id="KW-1185">Reference proteome</keyword>
<dbReference type="RefSeq" id="WP_141785105.1">
    <property type="nucleotide sequence ID" value="NZ_BAAAIK010000007.1"/>
</dbReference>
<name>A0A542YSI5_9MICO</name>
<protein>
    <submittedName>
        <fullName evidence="2">Uncharacterized protein</fullName>
    </submittedName>
</protein>
<proteinExistence type="predicted"/>
<keyword evidence="1" id="KW-0472">Membrane</keyword>
<keyword evidence="1" id="KW-0812">Transmembrane</keyword>
<evidence type="ECO:0000313" key="3">
    <source>
        <dbReference type="Proteomes" id="UP000319516"/>
    </source>
</evidence>
<dbReference type="Pfam" id="PF20447">
    <property type="entry name" value="DUF6704"/>
    <property type="match status" value="1"/>
</dbReference>
<evidence type="ECO:0000313" key="2">
    <source>
        <dbReference type="EMBL" id="TQL51059.1"/>
    </source>
</evidence>
<dbReference type="EMBL" id="VFOP01000001">
    <property type="protein sequence ID" value="TQL51059.1"/>
    <property type="molecule type" value="Genomic_DNA"/>
</dbReference>
<organism evidence="2 3">
    <name type="scientific">Ornithinicoccus hortensis</name>
    <dbReference type="NCBI Taxonomy" id="82346"/>
    <lineage>
        <taxon>Bacteria</taxon>
        <taxon>Bacillati</taxon>
        <taxon>Actinomycetota</taxon>
        <taxon>Actinomycetes</taxon>
        <taxon>Micrococcales</taxon>
        <taxon>Intrasporangiaceae</taxon>
        <taxon>Ornithinicoccus</taxon>
    </lineage>
</organism>
<comment type="caution">
    <text evidence="2">The sequence shown here is derived from an EMBL/GenBank/DDBJ whole genome shotgun (WGS) entry which is preliminary data.</text>
</comment>
<dbReference type="Proteomes" id="UP000319516">
    <property type="component" value="Unassembled WGS sequence"/>
</dbReference>
<evidence type="ECO:0000256" key="1">
    <source>
        <dbReference type="SAM" id="Phobius"/>
    </source>
</evidence>